<organism evidence="2 3">
    <name type="scientific">Curtobacterium oceanosedimentum</name>
    <dbReference type="NCBI Taxonomy" id="465820"/>
    <lineage>
        <taxon>Bacteria</taxon>
        <taxon>Bacillati</taxon>
        <taxon>Actinomycetota</taxon>
        <taxon>Actinomycetes</taxon>
        <taxon>Micrococcales</taxon>
        <taxon>Microbacteriaceae</taxon>
        <taxon>Curtobacterium</taxon>
    </lineage>
</organism>
<dbReference type="AlphaFoldDB" id="A0A147DN44"/>
<feature type="transmembrane region" description="Helical" evidence="1">
    <location>
        <begin position="40"/>
        <end position="58"/>
    </location>
</feature>
<feature type="transmembrane region" description="Helical" evidence="1">
    <location>
        <begin position="7"/>
        <end position="28"/>
    </location>
</feature>
<dbReference type="InterPro" id="IPR021414">
    <property type="entry name" value="DUF3054"/>
</dbReference>
<evidence type="ECO:0008006" key="4">
    <source>
        <dbReference type="Google" id="ProtNLM"/>
    </source>
</evidence>
<feature type="transmembrane region" description="Helical" evidence="1">
    <location>
        <begin position="98"/>
        <end position="123"/>
    </location>
</feature>
<protein>
    <recommendedName>
        <fullName evidence="4">DUF3054 domain-containing protein</fullName>
    </recommendedName>
</protein>
<keyword evidence="1" id="KW-1133">Transmembrane helix</keyword>
<accession>A0A147DN44</accession>
<comment type="caution">
    <text evidence="2">The sequence shown here is derived from an EMBL/GenBank/DDBJ whole genome shotgun (WGS) entry which is preliminary data.</text>
</comment>
<evidence type="ECO:0000256" key="1">
    <source>
        <dbReference type="SAM" id="Phobius"/>
    </source>
</evidence>
<keyword evidence="1" id="KW-0812">Transmembrane</keyword>
<evidence type="ECO:0000313" key="3">
    <source>
        <dbReference type="Proteomes" id="UP000072763"/>
    </source>
</evidence>
<dbReference type="EMBL" id="LDRC01000074">
    <property type="protein sequence ID" value="KTR50797.1"/>
    <property type="molecule type" value="Genomic_DNA"/>
</dbReference>
<name>A0A147DN44_9MICO</name>
<keyword evidence="1" id="KW-0472">Membrane</keyword>
<evidence type="ECO:0000313" key="2">
    <source>
        <dbReference type="EMBL" id="KTR50797.1"/>
    </source>
</evidence>
<feature type="transmembrane region" description="Helical" evidence="1">
    <location>
        <begin position="65"/>
        <end position="86"/>
    </location>
</feature>
<dbReference type="Pfam" id="PF11255">
    <property type="entry name" value="DUF3054"/>
    <property type="match status" value="1"/>
</dbReference>
<gene>
    <name evidence="2" type="ORF">NS359_13225</name>
</gene>
<dbReference type="STRING" id="465820.NS263_08835"/>
<sequence>MTRTWGWIAAVVDIVLIVVFALVGRSSHAEATSLAGTWTTAYPFLAGWLVGWLVVLGWRRPLRVWPTGVVVWVATVAIGMLLRVLTGQGDVAGDPLPLSFVIVATLVLAVFLLGWRTVAGLVLRVGRRGRGRA</sequence>
<proteinExistence type="predicted"/>
<reference evidence="2 3" key="1">
    <citation type="journal article" date="2016" name="Front. Microbiol.">
        <title>Genomic Resource of Rice Seed Associated Bacteria.</title>
        <authorList>
            <person name="Midha S."/>
            <person name="Bansal K."/>
            <person name="Sharma S."/>
            <person name="Kumar N."/>
            <person name="Patil P.P."/>
            <person name="Chaudhry V."/>
            <person name="Patil P.B."/>
        </authorList>
    </citation>
    <scope>NUCLEOTIDE SEQUENCE [LARGE SCALE GENOMIC DNA]</scope>
    <source>
        <strain evidence="2 3">NS359</strain>
    </source>
</reference>
<dbReference type="OrthoDB" id="3698172at2"/>
<dbReference type="RefSeq" id="WP_058750413.1">
    <property type="nucleotide sequence ID" value="NZ_LDRC01000074.1"/>
</dbReference>
<dbReference type="Proteomes" id="UP000072763">
    <property type="component" value="Unassembled WGS sequence"/>
</dbReference>
<dbReference type="PATRIC" id="fig|465820.4.peg.2969"/>